<dbReference type="AlphaFoldDB" id="A0A5C4MNC4"/>
<evidence type="ECO:0000313" key="5">
    <source>
        <dbReference type="Proteomes" id="UP000305887"/>
    </source>
</evidence>
<feature type="domain" description="Organic solvent tolerance-like N-terminal" evidence="3">
    <location>
        <begin position="37"/>
        <end position="141"/>
    </location>
</feature>
<dbReference type="Proteomes" id="UP000305887">
    <property type="component" value="Unassembled WGS sequence"/>
</dbReference>
<protein>
    <submittedName>
        <fullName evidence="4">Lipopolysaccharide transport periplasmic protein LptA</fullName>
    </submittedName>
</protein>
<dbReference type="EMBL" id="VDFU01000037">
    <property type="protein sequence ID" value="TNC46432.1"/>
    <property type="molecule type" value="Genomic_DNA"/>
</dbReference>
<dbReference type="Pfam" id="PF03968">
    <property type="entry name" value="LptD_N"/>
    <property type="match status" value="1"/>
</dbReference>
<dbReference type="GO" id="GO:0015920">
    <property type="term" value="P:lipopolysaccharide transport"/>
    <property type="evidence" value="ECO:0007669"/>
    <property type="project" value="TreeGrafter"/>
</dbReference>
<dbReference type="InterPro" id="IPR052037">
    <property type="entry name" value="LPS_export_LptA"/>
</dbReference>
<organism evidence="4 5">
    <name type="scientific">Rubellimicrobium rubrum</name>
    <dbReference type="NCBI Taxonomy" id="2585369"/>
    <lineage>
        <taxon>Bacteria</taxon>
        <taxon>Pseudomonadati</taxon>
        <taxon>Pseudomonadota</taxon>
        <taxon>Alphaproteobacteria</taxon>
        <taxon>Rhodobacterales</taxon>
        <taxon>Roseobacteraceae</taxon>
        <taxon>Rubellimicrobium</taxon>
    </lineage>
</organism>
<dbReference type="GO" id="GO:0009279">
    <property type="term" value="C:cell outer membrane"/>
    <property type="evidence" value="ECO:0007669"/>
    <property type="project" value="TreeGrafter"/>
</dbReference>
<name>A0A5C4MNC4_9RHOB</name>
<feature type="chain" id="PRO_5022927292" evidence="2">
    <location>
        <begin position="21"/>
        <end position="160"/>
    </location>
</feature>
<feature type="signal peptide" evidence="2">
    <location>
        <begin position="1"/>
        <end position="20"/>
    </location>
</feature>
<reference evidence="4 5" key="1">
    <citation type="submission" date="2019-06" db="EMBL/GenBank/DDBJ databases">
        <title>YIM 131921 draft genome.</title>
        <authorList>
            <person name="Jiang L."/>
        </authorList>
    </citation>
    <scope>NUCLEOTIDE SEQUENCE [LARGE SCALE GENOMIC DNA]</scope>
    <source>
        <strain evidence="4 5">YIM 131921</strain>
    </source>
</reference>
<dbReference type="RefSeq" id="WP_139078634.1">
    <property type="nucleotide sequence ID" value="NZ_VDFU01000037.1"/>
</dbReference>
<evidence type="ECO:0000313" key="4">
    <source>
        <dbReference type="EMBL" id="TNC46432.1"/>
    </source>
</evidence>
<evidence type="ECO:0000256" key="1">
    <source>
        <dbReference type="ARBA" id="ARBA00022729"/>
    </source>
</evidence>
<dbReference type="GO" id="GO:0017089">
    <property type="term" value="F:glycolipid transfer activity"/>
    <property type="evidence" value="ECO:0007669"/>
    <property type="project" value="TreeGrafter"/>
</dbReference>
<keyword evidence="5" id="KW-1185">Reference proteome</keyword>
<gene>
    <name evidence="4" type="ORF">FHG66_19030</name>
</gene>
<dbReference type="PANTHER" id="PTHR36504">
    <property type="entry name" value="LIPOPOLYSACCHARIDE EXPORT SYSTEM PROTEIN LPTA"/>
    <property type="match status" value="1"/>
</dbReference>
<keyword evidence="1 2" id="KW-0732">Signal</keyword>
<dbReference type="GO" id="GO:0030288">
    <property type="term" value="C:outer membrane-bounded periplasmic space"/>
    <property type="evidence" value="ECO:0007669"/>
    <property type="project" value="TreeGrafter"/>
</dbReference>
<proteinExistence type="predicted"/>
<accession>A0A5C4MNC4</accession>
<dbReference type="OrthoDB" id="9811926at2"/>
<sequence length="160" mass="16160">MISARAILFALLTLPGAARAQNVALGGFSADPSAPVEVTSETLTVDQATGAATFTGGVVIGQGDLRLQASAVEVRYDEASGEIARLLASGGVTLATPTEAAEAQDADYDLTGQTLTLTGEVLLTQAGSAISADRMVVDLAAGTAQMDGNVRTILRQQAAP</sequence>
<dbReference type="Gene3D" id="2.60.450.10">
    <property type="entry name" value="Lipopolysaccharide (LPS) transport protein A like domain"/>
    <property type="match status" value="1"/>
</dbReference>
<comment type="caution">
    <text evidence="4">The sequence shown here is derived from an EMBL/GenBank/DDBJ whole genome shotgun (WGS) entry which is preliminary data.</text>
</comment>
<dbReference type="InterPro" id="IPR005653">
    <property type="entry name" value="OstA-like_N"/>
</dbReference>
<dbReference type="PANTHER" id="PTHR36504:SF1">
    <property type="entry name" value="LIPOPOLYSACCHARIDE EXPORT SYSTEM PROTEIN LPTA"/>
    <property type="match status" value="1"/>
</dbReference>
<evidence type="ECO:0000259" key="3">
    <source>
        <dbReference type="Pfam" id="PF03968"/>
    </source>
</evidence>
<evidence type="ECO:0000256" key="2">
    <source>
        <dbReference type="SAM" id="SignalP"/>
    </source>
</evidence>